<dbReference type="NCBIfam" id="NF009622">
    <property type="entry name" value="PRK13128.1"/>
    <property type="match status" value="1"/>
</dbReference>
<keyword evidence="6" id="KW-1185">Reference proteome</keyword>
<dbReference type="Pfam" id="PF00144">
    <property type="entry name" value="Beta-lactamase"/>
    <property type="match status" value="1"/>
</dbReference>
<dbReference type="InterPro" id="IPR012338">
    <property type="entry name" value="Beta-lactam/transpept-like"/>
</dbReference>
<accession>A0A1R3RI14</accession>
<dbReference type="AlphaFoldDB" id="A0A1R3RI14"/>
<dbReference type="InterPro" id="IPR027279">
    <property type="entry name" value="D_amino_pept/lipop_sf"/>
</dbReference>
<evidence type="ECO:0000313" key="6">
    <source>
        <dbReference type="Proteomes" id="UP000188318"/>
    </source>
</evidence>
<evidence type="ECO:0000256" key="1">
    <source>
        <dbReference type="ARBA" id="ARBA00022438"/>
    </source>
</evidence>
<evidence type="ECO:0000259" key="3">
    <source>
        <dbReference type="Pfam" id="PF00144"/>
    </source>
</evidence>
<feature type="domain" description="Beta-lactamase-related" evidence="3">
    <location>
        <begin position="41"/>
        <end position="365"/>
    </location>
</feature>
<dbReference type="GO" id="GO:0004177">
    <property type="term" value="F:aminopeptidase activity"/>
    <property type="evidence" value="ECO:0007669"/>
    <property type="project" value="UniProtKB-KW"/>
</dbReference>
<dbReference type="InterPro" id="IPR050491">
    <property type="entry name" value="AmpC-like"/>
</dbReference>
<gene>
    <name evidence="5" type="ORF">ASPCADRAFT_397797</name>
</gene>
<dbReference type="PANTHER" id="PTHR46825">
    <property type="entry name" value="D-ALANYL-D-ALANINE-CARBOXYPEPTIDASE/ENDOPEPTIDASE AMPH"/>
    <property type="match status" value="1"/>
</dbReference>
<evidence type="ECO:0000313" key="5">
    <source>
        <dbReference type="EMBL" id="OOF94127.1"/>
    </source>
</evidence>
<dbReference type="Gene3D" id="2.40.128.50">
    <property type="match status" value="2"/>
</dbReference>
<dbReference type="OMA" id="EYSYCNV"/>
<dbReference type="EMBL" id="KV907502">
    <property type="protein sequence ID" value="OOF94127.1"/>
    <property type="molecule type" value="Genomic_DNA"/>
</dbReference>
<dbReference type="Proteomes" id="UP000188318">
    <property type="component" value="Unassembled WGS sequence"/>
</dbReference>
<evidence type="ECO:0000259" key="4">
    <source>
        <dbReference type="Pfam" id="PF07930"/>
    </source>
</evidence>
<reference evidence="6" key="1">
    <citation type="journal article" date="2017" name="Genome Biol.">
        <title>Comparative genomics reveals high biological diversity and specific adaptations in the industrially and medically important fungal genus Aspergillus.</title>
        <authorList>
            <person name="de Vries R.P."/>
            <person name="Riley R."/>
            <person name="Wiebenga A."/>
            <person name="Aguilar-Osorio G."/>
            <person name="Amillis S."/>
            <person name="Uchima C.A."/>
            <person name="Anderluh G."/>
            <person name="Asadollahi M."/>
            <person name="Askin M."/>
            <person name="Barry K."/>
            <person name="Battaglia E."/>
            <person name="Bayram O."/>
            <person name="Benocci T."/>
            <person name="Braus-Stromeyer S.A."/>
            <person name="Caldana C."/>
            <person name="Canovas D."/>
            <person name="Cerqueira G.C."/>
            <person name="Chen F."/>
            <person name="Chen W."/>
            <person name="Choi C."/>
            <person name="Clum A."/>
            <person name="Dos Santos R.A."/>
            <person name="Damasio A.R."/>
            <person name="Diallinas G."/>
            <person name="Emri T."/>
            <person name="Fekete E."/>
            <person name="Flipphi M."/>
            <person name="Freyberg S."/>
            <person name="Gallo A."/>
            <person name="Gournas C."/>
            <person name="Habgood R."/>
            <person name="Hainaut M."/>
            <person name="Harispe M.L."/>
            <person name="Henrissat B."/>
            <person name="Hilden K.S."/>
            <person name="Hope R."/>
            <person name="Hossain A."/>
            <person name="Karabika E."/>
            <person name="Karaffa L."/>
            <person name="Karanyi Z."/>
            <person name="Krasevec N."/>
            <person name="Kuo A."/>
            <person name="Kusch H."/>
            <person name="LaButti K."/>
            <person name="Lagendijk E.L."/>
            <person name="Lapidus A."/>
            <person name="Levasseur A."/>
            <person name="Lindquist E."/>
            <person name="Lipzen A."/>
            <person name="Logrieco A.F."/>
            <person name="MacCabe A."/>
            <person name="Maekelae M.R."/>
            <person name="Malavazi I."/>
            <person name="Melin P."/>
            <person name="Meyer V."/>
            <person name="Mielnichuk N."/>
            <person name="Miskei M."/>
            <person name="Molnar A.P."/>
            <person name="Mule G."/>
            <person name="Ngan C.Y."/>
            <person name="Orejas M."/>
            <person name="Orosz E."/>
            <person name="Ouedraogo J.P."/>
            <person name="Overkamp K.M."/>
            <person name="Park H.-S."/>
            <person name="Perrone G."/>
            <person name="Piumi F."/>
            <person name="Punt P.J."/>
            <person name="Ram A.F."/>
            <person name="Ramon A."/>
            <person name="Rauscher S."/>
            <person name="Record E."/>
            <person name="Riano-Pachon D.M."/>
            <person name="Robert V."/>
            <person name="Roehrig J."/>
            <person name="Ruller R."/>
            <person name="Salamov A."/>
            <person name="Salih N.S."/>
            <person name="Samson R.A."/>
            <person name="Sandor E."/>
            <person name="Sanguinetti M."/>
            <person name="Schuetze T."/>
            <person name="Sepcic K."/>
            <person name="Shelest E."/>
            <person name="Sherlock G."/>
            <person name="Sophianopoulou V."/>
            <person name="Squina F.M."/>
            <person name="Sun H."/>
            <person name="Susca A."/>
            <person name="Todd R.B."/>
            <person name="Tsang A."/>
            <person name="Unkles S.E."/>
            <person name="van de Wiele N."/>
            <person name="van Rossen-Uffink D."/>
            <person name="Oliveira J.V."/>
            <person name="Vesth T.C."/>
            <person name="Visser J."/>
            <person name="Yu J.-H."/>
            <person name="Zhou M."/>
            <person name="Andersen M.R."/>
            <person name="Archer D.B."/>
            <person name="Baker S.E."/>
            <person name="Benoit I."/>
            <person name="Brakhage A.A."/>
            <person name="Braus G.H."/>
            <person name="Fischer R."/>
            <person name="Frisvad J.C."/>
            <person name="Goldman G.H."/>
            <person name="Houbraken J."/>
            <person name="Oakley B."/>
            <person name="Pocsi I."/>
            <person name="Scazzocchio C."/>
            <person name="Seiboth B."/>
            <person name="vanKuyk P.A."/>
            <person name="Wortman J."/>
            <person name="Dyer P.S."/>
            <person name="Grigoriev I.V."/>
        </authorList>
    </citation>
    <scope>NUCLEOTIDE SEQUENCE [LARGE SCALE GENOMIC DNA]</scope>
    <source>
        <strain evidence="6">ITEM 5010</strain>
    </source>
</reference>
<dbReference type="Gene3D" id="3.40.710.10">
    <property type="entry name" value="DD-peptidase/beta-lactamase superfamily"/>
    <property type="match status" value="1"/>
</dbReference>
<keyword evidence="1" id="KW-0378">Hydrolase</keyword>
<organism evidence="5 6">
    <name type="scientific">Aspergillus carbonarius (strain ITEM 5010)</name>
    <dbReference type="NCBI Taxonomy" id="602072"/>
    <lineage>
        <taxon>Eukaryota</taxon>
        <taxon>Fungi</taxon>
        <taxon>Dikarya</taxon>
        <taxon>Ascomycota</taxon>
        <taxon>Pezizomycotina</taxon>
        <taxon>Eurotiomycetes</taxon>
        <taxon>Eurotiomycetidae</taxon>
        <taxon>Eurotiales</taxon>
        <taxon>Aspergillaceae</taxon>
        <taxon>Aspergillus</taxon>
        <taxon>Aspergillus subgen. Circumdati</taxon>
    </lineage>
</organism>
<dbReference type="PANTHER" id="PTHR46825:SF9">
    <property type="entry name" value="BETA-LACTAMASE-RELATED DOMAIN-CONTAINING PROTEIN"/>
    <property type="match status" value="1"/>
</dbReference>
<evidence type="ECO:0008006" key="7">
    <source>
        <dbReference type="Google" id="ProtNLM"/>
    </source>
</evidence>
<name>A0A1R3RI14_ASPC5</name>
<keyword evidence="1" id="KW-0645">Protease</keyword>
<protein>
    <recommendedName>
        <fullName evidence="7">Beta-lactamase-related domain-containing protein</fullName>
    </recommendedName>
</protein>
<evidence type="ECO:0000256" key="2">
    <source>
        <dbReference type="ARBA" id="ARBA00038215"/>
    </source>
</evidence>
<dbReference type="SUPFAM" id="SSF50886">
    <property type="entry name" value="D-aminopeptidase, middle and C-terminal domains"/>
    <property type="match status" value="2"/>
</dbReference>
<keyword evidence="1" id="KW-0031">Aminopeptidase</keyword>
<dbReference type="OrthoDB" id="5946976at2759"/>
<comment type="similarity">
    <text evidence="2">Belongs to the peptidase S12 family.</text>
</comment>
<dbReference type="SUPFAM" id="SSF56601">
    <property type="entry name" value="beta-lactamase/transpeptidase-like"/>
    <property type="match status" value="1"/>
</dbReference>
<dbReference type="InterPro" id="IPR001466">
    <property type="entry name" value="Beta-lactam-related"/>
</dbReference>
<dbReference type="Pfam" id="PF07930">
    <property type="entry name" value="DAP_B"/>
    <property type="match status" value="1"/>
</dbReference>
<dbReference type="VEuPathDB" id="FungiDB:ASPCADRAFT_397797"/>
<feature type="domain" description="D-aminopeptidase" evidence="4">
    <location>
        <begin position="386"/>
        <end position="563"/>
    </location>
</feature>
<sequence length="566" mass="61951">MQRKIVVGASAVGKLILAGAHIGVWLGYKYFVLVTVANIQDILETVPSRYRGPGGAVAVVKNGELVGEHVWGYADLRNRIPMKTSTLMPICSITKQMLCLILKDLERNPTPEMAKRGNVPQQWSAILRQLVPRELIEDTGLRLDHLYNNQSGIRDYWAMSMFWGTQPEGGFTLAGDAKKALGRTKSLHYQPGTQYSYCNLNFHILARVVEQVSGKALGELLAERLFSPAQMKSASLCADNTKLPPPCVGYEGDESFGYIPAINRTQWSGDAGAVASLEDMVAYERYLDQAWADPQSLYREMAQDPSFEDGTPARYGYGLERMTFGQIATIGHGGAIRGFRLHRIQAPSERLSVVVMLNHQADAAAVAGHILQEALGLPKQQPMISDPSPSWVGTFFDPDAQLAVEVRLGGPGQIIVTYTGDDETLSLVDECTARSGSTTATVSVDGLSLHRIDDNRHIHAKRIEAGQQPPKGDYIGQYHCAEVDSTFHCSGEGGMLYGSFGGFLGQGPAELMRYLGDDIWVLMCARGLDAPAPGNWTVVFQRGDHGDITSVVFGCWLARKVTFVRQ</sequence>
<proteinExistence type="inferred from homology"/>
<dbReference type="InterPro" id="IPR012856">
    <property type="entry name" value="DAP_B_dom"/>
</dbReference>